<evidence type="ECO:0000259" key="3">
    <source>
        <dbReference type="PROSITE" id="PS51186"/>
    </source>
</evidence>
<protein>
    <submittedName>
        <fullName evidence="4">GNAT family N-acetyltransferase</fullName>
    </submittedName>
</protein>
<keyword evidence="1 4" id="KW-0808">Transferase</keyword>
<dbReference type="CDD" id="cd04301">
    <property type="entry name" value="NAT_SF"/>
    <property type="match status" value="1"/>
</dbReference>
<comment type="caution">
    <text evidence="4">The sequence shown here is derived from an EMBL/GenBank/DDBJ whole genome shotgun (WGS) entry which is preliminary data.</text>
</comment>
<evidence type="ECO:0000313" key="5">
    <source>
        <dbReference type="Proteomes" id="UP000272503"/>
    </source>
</evidence>
<dbReference type="PANTHER" id="PTHR43877">
    <property type="entry name" value="AMINOALKYLPHOSPHONATE N-ACETYLTRANSFERASE-RELATED-RELATED"/>
    <property type="match status" value="1"/>
</dbReference>
<dbReference type="OrthoDB" id="273614at2"/>
<sequence length="173" mass="18748">MSVQQAVTVIRLARPGEYEAIDALIRAAYAHDYGEKGHATDPMQFAATRAENYDVWVAEGAEGALLGSITTRRAGVPPLHEDVLDSELDLRILGVSPDARRQGIAAALMTHVIGHARETGFQGVFLKTGPNMTGAHALYEHLGFVRAPKRDGLWIGGKKILDLFTFVYPLGTP</sequence>
<dbReference type="PROSITE" id="PS51186">
    <property type="entry name" value="GNAT"/>
    <property type="match status" value="1"/>
</dbReference>
<keyword evidence="5" id="KW-1185">Reference proteome</keyword>
<dbReference type="InterPro" id="IPR000182">
    <property type="entry name" value="GNAT_dom"/>
</dbReference>
<dbReference type="Gene3D" id="3.40.630.30">
    <property type="match status" value="1"/>
</dbReference>
<keyword evidence="2" id="KW-0012">Acyltransferase</keyword>
<proteinExistence type="predicted"/>
<evidence type="ECO:0000256" key="2">
    <source>
        <dbReference type="ARBA" id="ARBA00023315"/>
    </source>
</evidence>
<dbReference type="GO" id="GO:0016747">
    <property type="term" value="F:acyltransferase activity, transferring groups other than amino-acyl groups"/>
    <property type="evidence" value="ECO:0007669"/>
    <property type="project" value="InterPro"/>
</dbReference>
<accession>A0A3L7A7T1</accession>
<name>A0A3L7A7T1_9MICO</name>
<reference evidence="4 5" key="1">
    <citation type="submission" date="2018-10" db="EMBL/GenBank/DDBJ databases">
        <authorList>
            <person name="Li J."/>
        </authorList>
    </citation>
    <scope>NUCLEOTIDE SEQUENCE [LARGE SCALE GENOMIC DNA]</scope>
    <source>
        <strain evidence="4 5">IF 016277</strain>
    </source>
</reference>
<dbReference type="SUPFAM" id="SSF55729">
    <property type="entry name" value="Acyl-CoA N-acyltransferases (Nat)"/>
    <property type="match status" value="1"/>
</dbReference>
<dbReference type="InterPro" id="IPR016181">
    <property type="entry name" value="Acyl_CoA_acyltransferase"/>
</dbReference>
<gene>
    <name evidence="4" type="ORF">D9V32_06115</name>
</gene>
<dbReference type="AlphaFoldDB" id="A0A3L7A7T1"/>
<dbReference type="InterPro" id="IPR050832">
    <property type="entry name" value="Bact_Acetyltransf"/>
</dbReference>
<evidence type="ECO:0000256" key="1">
    <source>
        <dbReference type="ARBA" id="ARBA00022679"/>
    </source>
</evidence>
<organism evidence="4 5">
    <name type="scientific">Mycetocola tolaasinivorans</name>
    <dbReference type="NCBI Taxonomy" id="76635"/>
    <lineage>
        <taxon>Bacteria</taxon>
        <taxon>Bacillati</taxon>
        <taxon>Actinomycetota</taxon>
        <taxon>Actinomycetes</taxon>
        <taxon>Micrococcales</taxon>
        <taxon>Microbacteriaceae</taxon>
        <taxon>Mycetocola</taxon>
    </lineage>
</organism>
<dbReference type="Proteomes" id="UP000272503">
    <property type="component" value="Unassembled WGS sequence"/>
</dbReference>
<dbReference type="RefSeq" id="WP_147440412.1">
    <property type="nucleotide sequence ID" value="NZ_RCUX01000004.1"/>
</dbReference>
<dbReference type="PANTHER" id="PTHR43877:SF2">
    <property type="entry name" value="AMINOALKYLPHOSPHONATE N-ACETYLTRANSFERASE-RELATED"/>
    <property type="match status" value="1"/>
</dbReference>
<dbReference type="EMBL" id="RCUX01000004">
    <property type="protein sequence ID" value="RLP76436.1"/>
    <property type="molecule type" value="Genomic_DNA"/>
</dbReference>
<evidence type="ECO:0000313" key="4">
    <source>
        <dbReference type="EMBL" id="RLP76436.1"/>
    </source>
</evidence>
<feature type="domain" description="N-acetyltransferase" evidence="3">
    <location>
        <begin position="8"/>
        <end position="167"/>
    </location>
</feature>
<dbReference type="Pfam" id="PF00583">
    <property type="entry name" value="Acetyltransf_1"/>
    <property type="match status" value="1"/>
</dbReference>